<dbReference type="InterPro" id="IPR053154">
    <property type="entry name" value="c-di-AMP_regulator"/>
</dbReference>
<name>A0A4Q7NZB2_9FIRM</name>
<organism evidence="2 3">
    <name type="scientific">Cuneatibacter caecimuris</name>
    <dbReference type="NCBI Taxonomy" id="1796618"/>
    <lineage>
        <taxon>Bacteria</taxon>
        <taxon>Bacillati</taxon>
        <taxon>Bacillota</taxon>
        <taxon>Clostridia</taxon>
        <taxon>Lachnospirales</taxon>
        <taxon>Lachnospiraceae</taxon>
        <taxon>Cuneatibacter</taxon>
    </lineage>
</organism>
<dbReference type="Gene3D" id="2.170.120.30">
    <property type="match status" value="2"/>
</dbReference>
<evidence type="ECO:0000313" key="2">
    <source>
        <dbReference type="EMBL" id="RZS92664.1"/>
    </source>
</evidence>
<proteinExistence type="predicted"/>
<gene>
    <name evidence="2" type="ORF">EV209_2959</name>
</gene>
<dbReference type="PANTHER" id="PTHR37804:SF1">
    <property type="entry name" value="CDAA REGULATORY PROTEIN CDAR"/>
    <property type="match status" value="1"/>
</dbReference>
<feature type="region of interest" description="Disordered" evidence="1">
    <location>
        <begin position="412"/>
        <end position="462"/>
    </location>
</feature>
<feature type="compositionally biased region" description="Low complexity" evidence="1">
    <location>
        <begin position="420"/>
        <end position="447"/>
    </location>
</feature>
<evidence type="ECO:0000256" key="1">
    <source>
        <dbReference type="SAM" id="MobiDB-lite"/>
    </source>
</evidence>
<dbReference type="Proteomes" id="UP000292927">
    <property type="component" value="Unassembled WGS sequence"/>
</dbReference>
<dbReference type="InterPro" id="IPR012505">
    <property type="entry name" value="YbbR"/>
</dbReference>
<accession>A0A4Q7NZB2</accession>
<dbReference type="EMBL" id="SGXF01000008">
    <property type="protein sequence ID" value="RZS92664.1"/>
    <property type="molecule type" value="Genomic_DNA"/>
</dbReference>
<comment type="caution">
    <text evidence="2">The sequence shown here is derived from an EMBL/GenBank/DDBJ whole genome shotgun (WGS) entry which is preliminary data.</text>
</comment>
<reference evidence="2 3" key="1">
    <citation type="submission" date="2019-02" db="EMBL/GenBank/DDBJ databases">
        <title>Genomic Encyclopedia of Type Strains, Phase IV (KMG-IV): sequencing the most valuable type-strain genomes for metagenomic binning, comparative biology and taxonomic classification.</title>
        <authorList>
            <person name="Goeker M."/>
        </authorList>
    </citation>
    <scope>NUCLEOTIDE SEQUENCE [LARGE SCALE GENOMIC DNA]</scope>
    <source>
        <strain evidence="2 3">DSM 29486</strain>
    </source>
</reference>
<evidence type="ECO:0000313" key="3">
    <source>
        <dbReference type="Proteomes" id="UP000292927"/>
    </source>
</evidence>
<dbReference type="Pfam" id="PF07949">
    <property type="entry name" value="YbbR"/>
    <property type="match status" value="2"/>
</dbReference>
<dbReference type="Gene3D" id="2.170.120.40">
    <property type="entry name" value="YbbR-like domain"/>
    <property type="match status" value="2"/>
</dbReference>
<dbReference type="AlphaFoldDB" id="A0A4Q7NZB2"/>
<dbReference type="PANTHER" id="PTHR37804">
    <property type="entry name" value="CDAA REGULATORY PROTEIN CDAR"/>
    <property type="match status" value="1"/>
</dbReference>
<keyword evidence="3" id="KW-1185">Reference proteome</keyword>
<dbReference type="RefSeq" id="WP_130436196.1">
    <property type="nucleotide sequence ID" value="NZ_SGXF01000008.1"/>
</dbReference>
<protein>
    <submittedName>
        <fullName evidence="2">YbbR domain-containing protein</fullName>
    </submittedName>
</protein>
<sequence>MKEKLLNNWVLKICSVLGAILIWLLAVNASDPVTETTVKNVKVKILNEEAVTGSNLAYDIVKGKTVDFILQGPKSEVSKIRSEDCSAVVDFKQLAKDPSLDDTALRNVLISYNTSFSGGVRVSRISTEVMQIRLEEIKSKEFVILPRYNAGDLQEGYSMDEVLVTPEKVTISGRASLLDNISSAGVELDVEDLTDNAQVEAPIYFYNAGDNRISLEEGDLISISATVAGVSMSVQKIKELTLDYKVSSEPEDGYRCSEIISTPQSLRVKGSQAVLSKLSTITIPPEVLDITGARESKDFEVDITPYLPVGTELVDPSENMVKFHIEIEPVRSRTLQIDADQVRLNGGRLNFRYELISGRILVEVSGLQVDLDQIDTGKLVLTADIGDLEDGVHDVAVSVQLPEGLKLENEPKLKLRVVDPTKPTEPSETETESNSSETPSTAPAASETEPEETSSSVHTNPA</sequence>
<dbReference type="OrthoDB" id="2111604at2"/>